<keyword evidence="1" id="KW-0812">Transmembrane</keyword>
<dbReference type="STRING" id="592015.HMPREF1705_03367"/>
<feature type="transmembrane region" description="Helical" evidence="1">
    <location>
        <begin position="12"/>
        <end position="33"/>
    </location>
</feature>
<keyword evidence="3" id="KW-1185">Reference proteome</keyword>
<evidence type="ECO:0000313" key="2">
    <source>
        <dbReference type="EMBL" id="KRT36108.1"/>
    </source>
</evidence>
<dbReference type="PROSITE" id="PS51257">
    <property type="entry name" value="PROKAR_LIPOPROTEIN"/>
    <property type="match status" value="1"/>
</dbReference>
<gene>
    <name evidence="2" type="ORF">HMPREF1705_03367</name>
</gene>
<organism evidence="2 3">
    <name type="scientific">Acetomicrobium hydrogeniformans ATCC BAA-1850</name>
    <dbReference type="NCBI Taxonomy" id="592015"/>
    <lineage>
        <taxon>Bacteria</taxon>
        <taxon>Thermotogati</taxon>
        <taxon>Synergistota</taxon>
        <taxon>Synergistia</taxon>
        <taxon>Synergistales</taxon>
        <taxon>Acetomicrobiaceae</taxon>
        <taxon>Acetomicrobium</taxon>
    </lineage>
</organism>
<protein>
    <submittedName>
        <fullName evidence="2">Uncharacterized protein</fullName>
    </submittedName>
</protein>
<comment type="caution">
    <text evidence="2">The sequence shown here is derived from an EMBL/GenBank/DDBJ whole genome shotgun (WGS) entry which is preliminary data.</text>
</comment>
<dbReference type="Proteomes" id="UP000005273">
    <property type="component" value="Unassembled WGS sequence"/>
</dbReference>
<evidence type="ECO:0000313" key="3">
    <source>
        <dbReference type="Proteomes" id="UP000005273"/>
    </source>
</evidence>
<dbReference type="AlphaFoldDB" id="A0A0T5XCL6"/>
<evidence type="ECO:0000256" key="1">
    <source>
        <dbReference type="SAM" id="Phobius"/>
    </source>
</evidence>
<dbReference type="RefSeq" id="WP_057940925.1">
    <property type="nucleotide sequence ID" value="NZ_ACJX03000001.1"/>
</dbReference>
<dbReference type="EMBL" id="ACJX03000001">
    <property type="protein sequence ID" value="KRT36108.1"/>
    <property type="molecule type" value="Genomic_DNA"/>
</dbReference>
<keyword evidence="1" id="KW-1133">Transmembrane helix</keyword>
<reference evidence="3" key="1">
    <citation type="submission" date="2012-09" db="EMBL/GenBank/DDBJ databases">
        <authorList>
            <person name="Weinstock G."/>
            <person name="Sodergren E."/>
            <person name="Clifton S."/>
            <person name="Fulton L."/>
            <person name="Fulton B."/>
            <person name="Courtney L."/>
            <person name="Fronick C."/>
            <person name="Harrison M."/>
            <person name="Strong C."/>
            <person name="Farmer C."/>
            <person name="Delehaunty K."/>
            <person name="Markovic C."/>
            <person name="Hall O."/>
            <person name="Minx P."/>
            <person name="Tomlinson C."/>
            <person name="Mitreva M."/>
            <person name="Nelson J."/>
            <person name="Hou S."/>
            <person name="Wollam A."/>
            <person name="Pepin K.H."/>
            <person name="Johnson M."/>
            <person name="Bhonagiri V."/>
            <person name="Nash W.E."/>
            <person name="Suruliraj S."/>
            <person name="Warren W."/>
            <person name="Chinwalla A."/>
            <person name="Mardis E.R."/>
            <person name="Wilson R.K."/>
        </authorList>
    </citation>
    <scope>NUCLEOTIDE SEQUENCE [LARGE SCALE GENOMIC DNA]</scope>
    <source>
        <strain evidence="3">OS1</strain>
    </source>
</reference>
<proteinExistence type="predicted"/>
<keyword evidence="1" id="KW-0472">Membrane</keyword>
<accession>A0A0T5XCL6</accession>
<sequence>MIEKARKHRDNLARQIIIFLIVIIAALSFVIIACTYSRPDRIFMENAIIKLIYEKHSKGQP</sequence>
<name>A0A0T5XCL6_9BACT</name>